<feature type="region of interest" description="Disordered" evidence="1">
    <location>
        <begin position="1"/>
        <end position="43"/>
    </location>
</feature>
<dbReference type="EMBL" id="ACFC01000010">
    <property type="protein sequence ID" value="EEE05320.1"/>
    <property type="molecule type" value="Genomic_DNA"/>
</dbReference>
<gene>
    <name evidence="2" type="ORF">BURMUCGD2_0301</name>
</gene>
<evidence type="ECO:0000313" key="3">
    <source>
        <dbReference type="Proteomes" id="UP000004535"/>
    </source>
</evidence>
<accession>B9BVB5</accession>
<name>B9BVB5_9BURK</name>
<reference evidence="2 3" key="1">
    <citation type="journal article" date="2012" name="J. Bacteriol.">
        <title>Draft Genome Sequence Determination for Cystic Fibrosis and Chronic Granulomatous Disease Burkholderia multivorans Isolates.</title>
        <authorList>
            <person name="Varga J.J."/>
            <person name="Losada L."/>
            <person name="Zelazny A.M."/>
            <person name="Brinkac L."/>
            <person name="Harkins D."/>
            <person name="Radune D."/>
            <person name="Hostetler J."/>
            <person name="Sampaio E.P."/>
            <person name="Ronning C.M."/>
            <person name="Nierman W.C."/>
            <person name="Greenberg D.E."/>
            <person name="Holland S.M."/>
            <person name="Goldberg J.B."/>
        </authorList>
    </citation>
    <scope>NUCLEOTIDE SEQUENCE [LARGE SCALE GENOMIC DNA]</scope>
    <source>
        <strain evidence="2 3">CGD2</strain>
    </source>
</reference>
<evidence type="ECO:0000256" key="1">
    <source>
        <dbReference type="SAM" id="MobiDB-lite"/>
    </source>
</evidence>
<evidence type="ECO:0000313" key="2">
    <source>
        <dbReference type="EMBL" id="EEE05320.1"/>
    </source>
</evidence>
<dbReference type="Proteomes" id="UP000004535">
    <property type="component" value="Unassembled WGS sequence"/>
</dbReference>
<dbReference type="AlphaFoldDB" id="B9BVB5"/>
<organism evidence="2 3">
    <name type="scientific">Burkholderia multivorans CGD2</name>
    <dbReference type="NCBI Taxonomy" id="513052"/>
    <lineage>
        <taxon>Bacteria</taxon>
        <taxon>Pseudomonadati</taxon>
        <taxon>Pseudomonadota</taxon>
        <taxon>Betaproteobacteria</taxon>
        <taxon>Burkholderiales</taxon>
        <taxon>Burkholderiaceae</taxon>
        <taxon>Burkholderia</taxon>
        <taxon>Burkholderia cepacia complex</taxon>
    </lineage>
</organism>
<sequence>MLPDEWPAHGPGEAGRAPRDGMPGRVLADGWRPDGDPRVLNGT</sequence>
<comment type="caution">
    <text evidence="2">The sequence shown here is derived from an EMBL/GenBank/DDBJ whole genome shotgun (WGS) entry which is preliminary data.</text>
</comment>
<proteinExistence type="predicted"/>
<protein>
    <submittedName>
        <fullName evidence="2">Uncharacterized protein</fullName>
    </submittedName>
</protein>